<protein>
    <submittedName>
        <fullName evidence="1">Uncharacterized protein</fullName>
    </submittedName>
</protein>
<organism evidence="1 2">
    <name type="scientific">Neophaeococcomyces mojaviensis</name>
    <dbReference type="NCBI Taxonomy" id="3383035"/>
    <lineage>
        <taxon>Eukaryota</taxon>
        <taxon>Fungi</taxon>
        <taxon>Dikarya</taxon>
        <taxon>Ascomycota</taxon>
        <taxon>Pezizomycotina</taxon>
        <taxon>Eurotiomycetes</taxon>
        <taxon>Chaetothyriomycetidae</taxon>
        <taxon>Chaetothyriales</taxon>
        <taxon>Chaetothyriales incertae sedis</taxon>
        <taxon>Neophaeococcomyces</taxon>
    </lineage>
</organism>
<accession>A0ACC2ZS09</accession>
<proteinExistence type="predicted"/>
<sequence>MAASMTSDNQPLDDQDAPAEKERPWASVSEEMELLMAEGDPLDEGEIFYSGSLGQITRKGFWKLDREGMPYCVHPLPLWPIETIDAEGSLDARGEHTIATYVRVRFARIQGGVGELKLPLGELGGFGRRDHPLTRAGWKSPSSRRAGAVEELLTQALTDLGEQGKLPVRKGYETTGWVDHDQHIRPGSELYVGHALGSTITAGSRDVWAKAMTELMDDSGILSLCVAAALGSLFRGVVQLPHDTSHILSLTGAPSRGKTTMLKVVSSLAGVPAKPSYLDGASTARGLENRLGASNHGWMLLDEGDQLLMRDSDGGAITLMFITNGGGREKSSQSGHAVQGAGWKTTLIMTGNKSLLDLAASAKKGEALTTRIFELDILDADLTTFSEISALPGRLHALTENHGWAYPAAVDHISKHRAEWVQLFLDNDKELRSNPRLRPIFNGDERLLAFFELALLGADLAEHAISKTASERCHDAVAIALARYEQEPEQGISQSLQRQHKLLLDLHEWLSFNAGRFVWKGYAWKEPMRMRSTSGEEYEPMTEGDRQIEQARHLSSSALGGGRGALGQVKQVRVMKDELDFEGELVLGAAALDELERVAKIDRAELTTAAKAFGLLQTNDQGRDGYKLSGALKAQLGGGSRGMKLLLRKPDLAEQARLLAARPVTGAWKPAGWKDDSGMSDLWEPQDTAALEQVARENAEQDAAGYEPLHVPGFEDVDVDPRYSTESIEALFGGKP</sequence>
<name>A0ACC2ZS09_9EURO</name>
<evidence type="ECO:0000313" key="2">
    <source>
        <dbReference type="Proteomes" id="UP001172386"/>
    </source>
</evidence>
<dbReference type="Proteomes" id="UP001172386">
    <property type="component" value="Unassembled WGS sequence"/>
</dbReference>
<comment type="caution">
    <text evidence="1">The sequence shown here is derived from an EMBL/GenBank/DDBJ whole genome shotgun (WGS) entry which is preliminary data.</text>
</comment>
<keyword evidence="2" id="KW-1185">Reference proteome</keyword>
<reference evidence="1" key="1">
    <citation type="submission" date="2022-10" db="EMBL/GenBank/DDBJ databases">
        <title>Culturing micro-colonial fungi from biological soil crusts in the Mojave desert and describing Neophaeococcomyces mojavensis, and introducing the new genera and species Taxawa tesnikishii.</title>
        <authorList>
            <person name="Kurbessoian T."/>
            <person name="Stajich J.E."/>
        </authorList>
    </citation>
    <scope>NUCLEOTIDE SEQUENCE</scope>
    <source>
        <strain evidence="1">JES_112</strain>
    </source>
</reference>
<evidence type="ECO:0000313" key="1">
    <source>
        <dbReference type="EMBL" id="KAJ9650392.1"/>
    </source>
</evidence>
<dbReference type="EMBL" id="JAPDRQ010000346">
    <property type="protein sequence ID" value="KAJ9650392.1"/>
    <property type="molecule type" value="Genomic_DNA"/>
</dbReference>
<gene>
    <name evidence="1" type="ORF">H2198_010302</name>
</gene>